<dbReference type="Pfam" id="PF00144">
    <property type="entry name" value="Beta-lactamase"/>
    <property type="match status" value="1"/>
</dbReference>
<dbReference type="PROSITE" id="PS00336">
    <property type="entry name" value="BETA_LACTAMASE_C"/>
    <property type="match status" value="1"/>
</dbReference>
<dbReference type="AlphaFoldDB" id="A0A1K1M2C6"/>
<evidence type="ECO:0000256" key="3">
    <source>
        <dbReference type="ARBA" id="ARBA00022801"/>
    </source>
</evidence>
<evidence type="ECO:0000256" key="4">
    <source>
        <dbReference type="ARBA" id="ARBA00023251"/>
    </source>
</evidence>
<evidence type="ECO:0000313" key="10">
    <source>
        <dbReference type="Proteomes" id="UP000183788"/>
    </source>
</evidence>
<dbReference type="PANTHER" id="PTHR46825:SF8">
    <property type="entry name" value="BETA-LACTAMASE-RELATED"/>
    <property type="match status" value="1"/>
</dbReference>
<dbReference type="Proteomes" id="UP001326715">
    <property type="component" value="Chromosome"/>
</dbReference>
<feature type="signal peptide" evidence="6">
    <location>
        <begin position="1"/>
        <end position="19"/>
    </location>
</feature>
<comment type="similarity">
    <text evidence="2 5">Belongs to the class-C beta-lactamase family.</text>
</comment>
<dbReference type="InterPro" id="IPR001586">
    <property type="entry name" value="Beta-lactam_class-C_AS"/>
</dbReference>
<feature type="domain" description="Beta-lactamase-related" evidence="7">
    <location>
        <begin position="148"/>
        <end position="453"/>
    </location>
</feature>
<evidence type="ECO:0000313" key="9">
    <source>
        <dbReference type="EMBL" id="WQG89691.1"/>
    </source>
</evidence>
<keyword evidence="3 5" id="KW-0378">Hydrolase</keyword>
<dbReference type="InterPro" id="IPR012338">
    <property type="entry name" value="Beta-lactam/transpept-like"/>
</dbReference>
<dbReference type="EMBL" id="CP140154">
    <property type="protein sequence ID" value="WQG89691.1"/>
    <property type="molecule type" value="Genomic_DNA"/>
</dbReference>
<dbReference type="RefSeq" id="WP_083571309.1">
    <property type="nucleotide sequence ID" value="NZ_CP139972.1"/>
</dbReference>
<organism evidence="8 10">
    <name type="scientific">Chitinophaga sancti</name>
    <dbReference type="NCBI Taxonomy" id="1004"/>
    <lineage>
        <taxon>Bacteria</taxon>
        <taxon>Pseudomonadati</taxon>
        <taxon>Bacteroidota</taxon>
        <taxon>Chitinophagia</taxon>
        <taxon>Chitinophagales</taxon>
        <taxon>Chitinophagaceae</taxon>
        <taxon>Chitinophaga</taxon>
    </lineage>
</organism>
<dbReference type="GO" id="GO:0008800">
    <property type="term" value="F:beta-lactamase activity"/>
    <property type="evidence" value="ECO:0007669"/>
    <property type="project" value="UniProtKB-UniRule"/>
</dbReference>
<feature type="chain" id="PRO_5012136918" description="Beta-lactamase" evidence="6">
    <location>
        <begin position="20"/>
        <end position="467"/>
    </location>
</feature>
<evidence type="ECO:0000259" key="7">
    <source>
        <dbReference type="Pfam" id="PF00144"/>
    </source>
</evidence>
<reference evidence="9 11" key="2">
    <citation type="submission" date="2023-11" db="EMBL/GenBank/DDBJ databases">
        <title>MicrobeMod: A computational toolkit for identifying prokaryotic methylation and restriction-modification with nanopore sequencing.</title>
        <authorList>
            <person name="Crits-Christoph A."/>
            <person name="Kang S.C."/>
            <person name="Lee H."/>
            <person name="Ostrov N."/>
        </authorList>
    </citation>
    <scope>NUCLEOTIDE SEQUENCE [LARGE SCALE GENOMIC DNA]</scope>
    <source>
        <strain evidence="9 11">ATCC 23090</strain>
    </source>
</reference>
<dbReference type="EC" id="3.5.2.6" evidence="5"/>
<dbReference type="GO" id="GO:0046677">
    <property type="term" value="P:response to antibiotic"/>
    <property type="evidence" value="ECO:0007669"/>
    <property type="project" value="UniProtKB-UniRule"/>
</dbReference>
<keyword evidence="4 5" id="KW-0046">Antibiotic resistance</keyword>
<dbReference type="Gene3D" id="3.40.710.10">
    <property type="entry name" value="DD-peptidase/beta-lactamase superfamily"/>
    <property type="match status" value="1"/>
</dbReference>
<evidence type="ECO:0000313" key="11">
    <source>
        <dbReference type="Proteomes" id="UP001326715"/>
    </source>
</evidence>
<dbReference type="GO" id="GO:0017001">
    <property type="term" value="P:antibiotic catabolic process"/>
    <property type="evidence" value="ECO:0007669"/>
    <property type="project" value="InterPro"/>
</dbReference>
<evidence type="ECO:0000256" key="5">
    <source>
        <dbReference type="RuleBase" id="RU361140"/>
    </source>
</evidence>
<gene>
    <name evidence="8" type="ORF">SAMN05661012_00388</name>
    <name evidence="9" type="ORF">SR876_32680</name>
</gene>
<dbReference type="STRING" id="1004.SAMN05661012_00388"/>
<dbReference type="EMBL" id="FPIZ01000001">
    <property type="protein sequence ID" value="SFW17240.1"/>
    <property type="molecule type" value="Genomic_DNA"/>
</dbReference>
<reference evidence="8 10" key="1">
    <citation type="submission" date="2016-11" db="EMBL/GenBank/DDBJ databases">
        <authorList>
            <person name="Jaros S."/>
            <person name="Januszkiewicz K."/>
            <person name="Wedrychowicz H."/>
        </authorList>
    </citation>
    <scope>NUCLEOTIDE SEQUENCE [LARGE SCALE GENOMIC DNA]</scope>
    <source>
        <strain evidence="8 10">DSM 784</strain>
    </source>
</reference>
<dbReference type="InterPro" id="IPR001466">
    <property type="entry name" value="Beta-lactam-related"/>
</dbReference>
<comment type="catalytic activity">
    <reaction evidence="1 5">
        <text>a beta-lactam + H2O = a substituted beta-amino acid</text>
        <dbReference type="Rhea" id="RHEA:20401"/>
        <dbReference type="ChEBI" id="CHEBI:15377"/>
        <dbReference type="ChEBI" id="CHEBI:35627"/>
        <dbReference type="ChEBI" id="CHEBI:140347"/>
        <dbReference type="EC" id="3.5.2.6"/>
    </reaction>
</comment>
<dbReference type="OrthoDB" id="9793489at2"/>
<dbReference type="InterPro" id="IPR050491">
    <property type="entry name" value="AmpC-like"/>
</dbReference>
<dbReference type="SUPFAM" id="SSF56601">
    <property type="entry name" value="beta-lactamase/transpeptidase-like"/>
    <property type="match status" value="1"/>
</dbReference>
<evidence type="ECO:0000313" key="8">
    <source>
        <dbReference type="EMBL" id="SFW17240.1"/>
    </source>
</evidence>
<dbReference type="Proteomes" id="UP000183788">
    <property type="component" value="Unassembled WGS sequence"/>
</dbReference>
<dbReference type="GO" id="GO:0030288">
    <property type="term" value="C:outer membrane-bounded periplasmic space"/>
    <property type="evidence" value="ECO:0007669"/>
    <property type="project" value="InterPro"/>
</dbReference>
<sequence>MRHTPLYLFVLLFAHSLLAQTSPTEKRTDSICRLVVQLLNDSQPDSAYEFWGESIRKLYTPDMWRNTFKTNIQPLVPMKDLRFIGSRDGINAYNVNSIIPLNVYAKLDATGKMEIFFFEDARKKKPAAPQTPVLSDNPLKSHPDSIVEAAIRPYINQSGIVGLSVGVHYRGQDFYYNYGLPRLDADTLPDNRLVYEIGSLSKTFTGTLLALAVNQKKLSLDQSITTFLPDSVAANPALKGITFRHLASHTSGFPRLPSNLDITKNEQPYEHYDQAHLFSYLKTATPSTAPGKVFAYSNFGFGLLGVLLERVYGMQYADLLSKYITGPLQLTHTGVSVSAAAAQGYDSGLNPVEIWNFNSLQAAGAVRSDAKDLLRYAVLQLEQGKDPLHQAVALAHQPVFDDGTTKIGLAWIRYQHQDELLFHNGSTGGCRSFLLADTAANTAVVILVNSVNFADAVGEQIIRNLKK</sequence>
<dbReference type="PANTHER" id="PTHR46825">
    <property type="entry name" value="D-ALANYL-D-ALANINE-CARBOXYPEPTIDASE/ENDOPEPTIDASE AMPH"/>
    <property type="match status" value="1"/>
</dbReference>
<keyword evidence="6" id="KW-0732">Signal</keyword>
<name>A0A1K1M2C6_9BACT</name>
<keyword evidence="11" id="KW-1185">Reference proteome</keyword>
<accession>A0A1K1M2C6</accession>
<proteinExistence type="inferred from homology"/>
<evidence type="ECO:0000256" key="1">
    <source>
        <dbReference type="ARBA" id="ARBA00001526"/>
    </source>
</evidence>
<protein>
    <recommendedName>
        <fullName evidence="5">Beta-lactamase</fullName>
        <ecNumber evidence="5">3.5.2.6</ecNumber>
    </recommendedName>
</protein>
<evidence type="ECO:0000256" key="6">
    <source>
        <dbReference type="SAM" id="SignalP"/>
    </source>
</evidence>
<evidence type="ECO:0000256" key="2">
    <source>
        <dbReference type="ARBA" id="ARBA00007840"/>
    </source>
</evidence>